<protein>
    <recommendedName>
        <fullName evidence="4">Secreted protein</fullName>
    </recommendedName>
</protein>
<keyword evidence="3" id="KW-1185">Reference proteome</keyword>
<evidence type="ECO:0000313" key="3">
    <source>
        <dbReference type="Proteomes" id="UP000811282"/>
    </source>
</evidence>
<feature type="transmembrane region" description="Helical" evidence="1">
    <location>
        <begin position="20"/>
        <end position="41"/>
    </location>
</feature>
<evidence type="ECO:0008006" key="4">
    <source>
        <dbReference type="Google" id="ProtNLM"/>
    </source>
</evidence>
<keyword evidence="1" id="KW-0812">Transmembrane</keyword>
<comment type="caution">
    <text evidence="2">The sequence shown here is derived from an EMBL/GenBank/DDBJ whole genome shotgun (WGS) entry which is preliminary data.</text>
</comment>
<dbReference type="Proteomes" id="UP000811282">
    <property type="component" value="Unassembled WGS sequence"/>
</dbReference>
<accession>A0ABS5Y7R8</accession>
<dbReference type="EMBL" id="JAFJYC010000001">
    <property type="protein sequence ID" value="MBT9430998.1"/>
    <property type="molecule type" value="Genomic_DNA"/>
</dbReference>
<gene>
    <name evidence="2" type="ORF">JZM24_00295</name>
</gene>
<feature type="transmembrane region" description="Helical" evidence="1">
    <location>
        <begin position="62"/>
        <end position="82"/>
    </location>
</feature>
<name>A0ABS5Y7R8_9GAMM</name>
<evidence type="ECO:0000313" key="2">
    <source>
        <dbReference type="EMBL" id="MBT9430998.1"/>
    </source>
</evidence>
<proteinExistence type="predicted"/>
<evidence type="ECO:0000256" key="1">
    <source>
        <dbReference type="SAM" id="Phobius"/>
    </source>
</evidence>
<dbReference type="RefSeq" id="WP_215668186.1">
    <property type="nucleotide sequence ID" value="NZ_JAFJYC010000001.1"/>
</dbReference>
<reference evidence="2 3" key="1">
    <citation type="journal article" date="2021" name="Genome Biol. Evol.">
        <title>The evolution of interdependence in a four-way mealybug symbiosis.</title>
        <authorList>
            <person name="Garber A.I."/>
            <person name="Kupper M."/>
            <person name="Laetsch D.R."/>
            <person name="Weldon S.R."/>
            <person name="Ladinsky M.S."/>
            <person name="Bjorkman P.J."/>
            <person name="McCutcheon J.P."/>
        </authorList>
    </citation>
    <scope>NUCLEOTIDE SEQUENCE [LARGE SCALE GENOMIC DNA]</scope>
    <source>
        <strain evidence="2">SOD</strain>
    </source>
</reference>
<keyword evidence="1" id="KW-1133">Transmembrane helix</keyword>
<keyword evidence="1" id="KW-0472">Membrane</keyword>
<organism evidence="2 3">
    <name type="scientific">Candidatus Sodalis endolongispinus</name>
    <dbReference type="NCBI Taxonomy" id="2812662"/>
    <lineage>
        <taxon>Bacteria</taxon>
        <taxon>Pseudomonadati</taxon>
        <taxon>Pseudomonadota</taxon>
        <taxon>Gammaproteobacteria</taxon>
        <taxon>Enterobacterales</taxon>
        <taxon>Bruguierivoracaceae</taxon>
        <taxon>Sodalis</taxon>
    </lineage>
</organism>
<sequence length="154" mass="16638">MPLGAVPPWFALLLAILPRIVLPLVMPFRMLLLSQALYSAVGRVALSRFTTRNWYKMNIKPLLIAAACLVTPFAGVAGQAHVCHSSTMKIDLSKGPGSHELSDSVVFNCPDAGSKTIPALAQDGWKIVSVTEQGGPDDDADVTNMYFELVIQKD</sequence>